<accession>A0A5S3XPF0</accession>
<reference evidence="4" key="3">
    <citation type="submission" date="2019-09" db="EMBL/GenBank/DDBJ databases">
        <title>Co-occurence of chitin degradation, pigmentation and bioactivity in marine Pseudoalteromonas.</title>
        <authorList>
            <person name="Sonnenschein E.C."/>
            <person name="Bech P.K."/>
        </authorList>
    </citation>
    <scope>NUCLEOTIDE SEQUENCE</scope>
    <source>
        <strain evidence="4">S2231</strain>
        <strain evidence="3">S2233</strain>
    </source>
</reference>
<sequence length="227" mass="25148">MSVPISDRPLEKVKEEVIDQLILNYSHGEISADAFERRLDQAYACDDPADLTALTADLPLQTDPRYQAEKLSCVQPKFTASTENNAQLNITSILSSDTRSGAWVVPKDIYIKNYSGSVTLDFRNAVFTHPNVTIHIDCILGSDEFIVPDNIDVTTSTKNILGSVNSDNSSLENVTVTGQRPHLHIQGRVILGSVDVTMKQSMKQSLKRFADHLKDLFSDQSNSNKSH</sequence>
<evidence type="ECO:0000313" key="5">
    <source>
        <dbReference type="Proteomes" id="UP000305730"/>
    </source>
</evidence>
<dbReference type="InterPro" id="IPR024425">
    <property type="entry name" value="LiaF-like_C"/>
</dbReference>
<evidence type="ECO:0000259" key="2">
    <source>
        <dbReference type="Pfam" id="PF09922"/>
    </source>
</evidence>
<dbReference type="PANTHER" id="PTHR40763:SF5">
    <property type="entry name" value="MEMBRANE PROTEIN"/>
    <property type="match status" value="1"/>
</dbReference>
<dbReference type="Pfam" id="PF08044">
    <property type="entry name" value="DUF1707"/>
    <property type="match status" value="1"/>
</dbReference>
<comment type="caution">
    <text evidence="4">The sequence shown here is derived from an EMBL/GenBank/DDBJ whole genome shotgun (WGS) entry which is preliminary data.</text>
</comment>
<evidence type="ECO:0000313" key="3">
    <source>
        <dbReference type="EMBL" id="TMP39197.1"/>
    </source>
</evidence>
<feature type="domain" description="DUF1707" evidence="1">
    <location>
        <begin position="15"/>
        <end position="59"/>
    </location>
</feature>
<dbReference type="InterPro" id="IPR012551">
    <property type="entry name" value="DUF1707_SHOCT-like"/>
</dbReference>
<dbReference type="PANTHER" id="PTHR40763">
    <property type="entry name" value="MEMBRANE PROTEIN-RELATED"/>
    <property type="match status" value="1"/>
</dbReference>
<evidence type="ECO:0000313" key="6">
    <source>
        <dbReference type="Proteomes" id="UP000307706"/>
    </source>
</evidence>
<dbReference type="EMBL" id="PNCL01000073">
    <property type="protein sequence ID" value="TMP57138.1"/>
    <property type="molecule type" value="Genomic_DNA"/>
</dbReference>
<name>A0A5S3XPF0_9GAMM</name>
<evidence type="ECO:0000313" key="4">
    <source>
        <dbReference type="EMBL" id="TMP57138.1"/>
    </source>
</evidence>
<dbReference type="RefSeq" id="WP_138598512.1">
    <property type="nucleotide sequence ID" value="NZ_PNCK01000100.1"/>
</dbReference>
<dbReference type="Proteomes" id="UP000305730">
    <property type="component" value="Unassembled WGS sequence"/>
</dbReference>
<dbReference type="AlphaFoldDB" id="A0A5S3XPF0"/>
<reference evidence="5 6" key="2">
    <citation type="submission" date="2019-06" db="EMBL/GenBank/DDBJ databases">
        <title>Co-occurence of chitin degradation, pigmentation and bioactivity in marine Pseudoalteromonas.</title>
        <authorList>
            <person name="Sonnenschein E.C."/>
            <person name="Bech P.K."/>
        </authorList>
    </citation>
    <scope>NUCLEOTIDE SEQUENCE [LARGE SCALE GENOMIC DNA]</scope>
    <source>
        <strain evidence="6">S2231</strain>
        <strain evidence="5">S2233</strain>
    </source>
</reference>
<proteinExistence type="predicted"/>
<dbReference type="Proteomes" id="UP000307706">
    <property type="component" value="Unassembled WGS sequence"/>
</dbReference>
<protein>
    <submittedName>
        <fullName evidence="4">Uncharacterized protein</fullName>
    </submittedName>
</protein>
<keyword evidence="5" id="KW-1185">Reference proteome</keyword>
<reference evidence="5 6" key="1">
    <citation type="submission" date="2017-12" db="EMBL/GenBank/DDBJ databases">
        <authorList>
            <person name="Paulsen S."/>
            <person name="Gram L.K."/>
        </authorList>
    </citation>
    <scope>NUCLEOTIDE SEQUENCE [LARGE SCALE GENOMIC DNA]</scope>
    <source>
        <strain evidence="4 6">S2231</strain>
        <strain evidence="3 5">S2233</strain>
    </source>
</reference>
<dbReference type="OrthoDB" id="3625082at2"/>
<gene>
    <name evidence="4" type="ORF">CWB96_13760</name>
    <name evidence="3" type="ORF">CWB97_20925</name>
</gene>
<evidence type="ECO:0000259" key="1">
    <source>
        <dbReference type="Pfam" id="PF08044"/>
    </source>
</evidence>
<dbReference type="EMBL" id="PNCK01000100">
    <property type="protein sequence ID" value="TMP39197.1"/>
    <property type="molecule type" value="Genomic_DNA"/>
</dbReference>
<organism evidence="4 6">
    <name type="scientific">Pseudoalteromonas citrea</name>
    <dbReference type="NCBI Taxonomy" id="43655"/>
    <lineage>
        <taxon>Bacteria</taxon>
        <taxon>Pseudomonadati</taxon>
        <taxon>Pseudomonadota</taxon>
        <taxon>Gammaproteobacteria</taxon>
        <taxon>Alteromonadales</taxon>
        <taxon>Pseudoalteromonadaceae</taxon>
        <taxon>Pseudoalteromonas</taxon>
    </lineage>
</organism>
<feature type="domain" description="Cell wall-active antibiotics response LiaF-like C-terminal" evidence="2">
    <location>
        <begin position="102"/>
        <end position="195"/>
    </location>
</feature>
<dbReference type="Pfam" id="PF09922">
    <property type="entry name" value="LiaF-like_C"/>
    <property type="match status" value="1"/>
</dbReference>